<protein>
    <submittedName>
        <fullName evidence="1">Uncharacterized protein</fullName>
    </submittedName>
</protein>
<organism evidence="1 2">
    <name type="scientific">Rhizobium herbae</name>
    <dbReference type="NCBI Taxonomy" id="508661"/>
    <lineage>
        <taxon>Bacteria</taxon>
        <taxon>Pseudomonadati</taxon>
        <taxon>Pseudomonadota</taxon>
        <taxon>Alphaproteobacteria</taxon>
        <taxon>Hyphomicrobiales</taxon>
        <taxon>Rhizobiaceae</taxon>
        <taxon>Rhizobium/Agrobacterium group</taxon>
        <taxon>Rhizobium</taxon>
    </lineage>
</organism>
<dbReference type="EMBL" id="JAEUAO010000005">
    <property type="protein sequence ID" value="MBW9065524.1"/>
    <property type="molecule type" value="Genomic_DNA"/>
</dbReference>
<evidence type="ECO:0000313" key="2">
    <source>
        <dbReference type="Proteomes" id="UP000757604"/>
    </source>
</evidence>
<comment type="caution">
    <text evidence="1">The sequence shown here is derived from an EMBL/GenBank/DDBJ whole genome shotgun (WGS) entry which is preliminary data.</text>
</comment>
<dbReference type="RefSeq" id="WP_220373482.1">
    <property type="nucleotide sequence ID" value="NZ_JAEUAO010000005.1"/>
</dbReference>
<keyword evidence="2" id="KW-1185">Reference proteome</keyword>
<gene>
    <name evidence="1" type="ORF">JNB71_19660</name>
</gene>
<accession>A0ABS7HF34</accession>
<sequence>MDRRRGSVEFDLAARGEIFNSERLYNLFDVLEIAGLYFIGMKVFPEKLSPLIPA</sequence>
<proteinExistence type="predicted"/>
<dbReference type="Proteomes" id="UP000757604">
    <property type="component" value="Unassembled WGS sequence"/>
</dbReference>
<reference evidence="1 2" key="1">
    <citation type="journal article" date="2021" name="MBio">
        <title>Poor Competitiveness of Bradyrhizobium in Pigeon Pea Root Colonization in Indian Soils.</title>
        <authorList>
            <person name="Chalasani D."/>
            <person name="Basu A."/>
            <person name="Pullabhotla S.V.S.R.N."/>
            <person name="Jorrin B."/>
            <person name="Neal A.L."/>
            <person name="Poole P.S."/>
            <person name="Podile A.R."/>
            <person name="Tkacz A."/>
        </authorList>
    </citation>
    <scope>NUCLEOTIDE SEQUENCE [LARGE SCALE GENOMIC DNA]</scope>
    <source>
        <strain evidence="1 2">HU44</strain>
    </source>
</reference>
<evidence type="ECO:0000313" key="1">
    <source>
        <dbReference type="EMBL" id="MBW9065524.1"/>
    </source>
</evidence>
<name>A0ABS7HF34_9HYPH</name>